<dbReference type="GO" id="GO:0008061">
    <property type="term" value="F:chitin binding"/>
    <property type="evidence" value="ECO:0007669"/>
    <property type="project" value="InterPro"/>
</dbReference>
<name>A0A8T1NDT9_CARIL</name>
<keyword evidence="3" id="KW-0808">Transferase</keyword>
<evidence type="ECO:0000256" key="14">
    <source>
        <dbReference type="SAM" id="SignalP"/>
    </source>
</evidence>
<feature type="chain" id="PRO_5035825339" description="non-specific serine/threonine protein kinase" evidence="14">
    <location>
        <begin position="24"/>
        <end position="778"/>
    </location>
</feature>
<dbReference type="SMART" id="SM00220">
    <property type="entry name" value="S_TKc"/>
    <property type="match status" value="1"/>
</dbReference>
<keyword evidence="4 14" id="KW-0732">Signal</keyword>
<evidence type="ECO:0000256" key="3">
    <source>
        <dbReference type="ARBA" id="ARBA00022679"/>
    </source>
</evidence>
<accession>A0A8T1NDT9</accession>
<evidence type="ECO:0000256" key="8">
    <source>
        <dbReference type="ARBA" id="ARBA00023157"/>
    </source>
</evidence>
<keyword evidence="13" id="KW-1133">Transmembrane helix</keyword>
<dbReference type="Proteomes" id="UP000811609">
    <property type="component" value="Chromosome 15"/>
</dbReference>
<feature type="transmembrane region" description="Helical" evidence="13">
    <location>
        <begin position="385"/>
        <end position="407"/>
    </location>
</feature>
<dbReference type="PROSITE" id="PS50011">
    <property type="entry name" value="PROTEIN_KINASE_DOM"/>
    <property type="match status" value="1"/>
</dbReference>
<protein>
    <recommendedName>
        <fullName evidence="1">non-specific serine/threonine protein kinase</fullName>
        <ecNumber evidence="1">2.7.11.1</ecNumber>
    </recommendedName>
</protein>
<keyword evidence="5 12" id="KW-0547">Nucleotide-binding</keyword>
<dbReference type="InterPro" id="IPR000719">
    <property type="entry name" value="Prot_kinase_dom"/>
</dbReference>
<dbReference type="PROSITE" id="PS00107">
    <property type="entry name" value="PROTEIN_KINASE_ATP"/>
    <property type="match status" value="1"/>
</dbReference>
<dbReference type="Pfam" id="PF00069">
    <property type="entry name" value="Pkinase"/>
    <property type="match status" value="1"/>
</dbReference>
<proteinExistence type="predicted"/>
<evidence type="ECO:0000313" key="17">
    <source>
        <dbReference type="EMBL" id="KAG6628032.1"/>
    </source>
</evidence>
<evidence type="ECO:0000256" key="9">
    <source>
        <dbReference type="ARBA" id="ARBA00023180"/>
    </source>
</evidence>
<evidence type="ECO:0000256" key="12">
    <source>
        <dbReference type="PROSITE-ProRule" id="PRU10141"/>
    </source>
</evidence>
<evidence type="ECO:0000256" key="13">
    <source>
        <dbReference type="SAM" id="Phobius"/>
    </source>
</evidence>
<evidence type="ECO:0000256" key="7">
    <source>
        <dbReference type="ARBA" id="ARBA00022840"/>
    </source>
</evidence>
<evidence type="ECO:0000259" key="15">
    <source>
        <dbReference type="PROSITE" id="PS50011"/>
    </source>
</evidence>
<evidence type="ECO:0000256" key="10">
    <source>
        <dbReference type="ARBA" id="ARBA00047899"/>
    </source>
</evidence>
<comment type="caution">
    <text evidence="17">The sequence shown here is derived from an EMBL/GenBank/DDBJ whole genome shotgun (WGS) entry which is preliminary data.</text>
</comment>
<dbReference type="GO" id="GO:0005524">
    <property type="term" value="F:ATP binding"/>
    <property type="evidence" value="ECO:0007669"/>
    <property type="project" value="UniProtKB-UniRule"/>
</dbReference>
<dbReference type="InterPro" id="IPR011583">
    <property type="entry name" value="Chitinase_II/V-like_cat"/>
</dbReference>
<dbReference type="InterPro" id="IPR017441">
    <property type="entry name" value="Protein_kinase_ATP_BS"/>
</dbReference>
<keyword evidence="9" id="KW-0325">Glycoprotein</keyword>
<dbReference type="GO" id="GO:0005886">
    <property type="term" value="C:plasma membrane"/>
    <property type="evidence" value="ECO:0007669"/>
    <property type="project" value="TreeGrafter"/>
</dbReference>
<keyword evidence="13" id="KW-0472">Membrane</keyword>
<keyword evidence="13" id="KW-0812">Transmembrane</keyword>
<dbReference type="CDD" id="cd14066">
    <property type="entry name" value="STKc_IRAK"/>
    <property type="match status" value="1"/>
</dbReference>
<evidence type="ECO:0000256" key="11">
    <source>
        <dbReference type="ARBA" id="ARBA00048679"/>
    </source>
</evidence>
<reference evidence="17" key="1">
    <citation type="submission" date="2020-12" db="EMBL/GenBank/DDBJ databases">
        <title>WGS assembly of Carya illinoinensis cv. Pawnee.</title>
        <authorList>
            <person name="Platts A."/>
            <person name="Shu S."/>
            <person name="Wright S."/>
            <person name="Barry K."/>
            <person name="Edger P."/>
            <person name="Pires J.C."/>
            <person name="Schmutz J."/>
        </authorList>
    </citation>
    <scope>NUCLEOTIDE SEQUENCE</scope>
    <source>
        <tissue evidence="17">Leaf</tissue>
    </source>
</reference>
<dbReference type="AlphaFoldDB" id="A0A8T1NDT9"/>
<dbReference type="SMART" id="SM00636">
    <property type="entry name" value="Glyco_18"/>
    <property type="match status" value="1"/>
</dbReference>
<feature type="domain" description="GH18" evidence="16">
    <location>
        <begin position="26"/>
        <end position="379"/>
    </location>
</feature>
<keyword evidence="6" id="KW-0418">Kinase</keyword>
<evidence type="ECO:0000256" key="1">
    <source>
        <dbReference type="ARBA" id="ARBA00012513"/>
    </source>
</evidence>
<dbReference type="FunFam" id="3.30.200.20:FF:000195">
    <property type="entry name" value="G-type lectin S-receptor-like serine/threonine-protein kinase"/>
    <property type="match status" value="1"/>
</dbReference>
<keyword evidence="2" id="KW-0723">Serine/threonine-protein kinase</keyword>
<evidence type="ECO:0000259" key="16">
    <source>
        <dbReference type="PROSITE" id="PS51910"/>
    </source>
</evidence>
<comment type="catalytic activity">
    <reaction evidence="11">
        <text>L-seryl-[protein] + ATP = O-phospho-L-seryl-[protein] + ADP + H(+)</text>
        <dbReference type="Rhea" id="RHEA:17989"/>
        <dbReference type="Rhea" id="RHEA-COMP:9863"/>
        <dbReference type="Rhea" id="RHEA-COMP:11604"/>
        <dbReference type="ChEBI" id="CHEBI:15378"/>
        <dbReference type="ChEBI" id="CHEBI:29999"/>
        <dbReference type="ChEBI" id="CHEBI:30616"/>
        <dbReference type="ChEBI" id="CHEBI:83421"/>
        <dbReference type="ChEBI" id="CHEBI:456216"/>
        <dbReference type="EC" id="2.7.11.1"/>
    </reaction>
</comment>
<dbReference type="FunFam" id="3.10.50.10:FF:000015">
    <property type="entry name" value="Chitotriosidase-1"/>
    <property type="match status" value="1"/>
</dbReference>
<keyword evidence="8" id="KW-1015">Disulfide bond</keyword>
<evidence type="ECO:0000256" key="2">
    <source>
        <dbReference type="ARBA" id="ARBA00022527"/>
    </source>
</evidence>
<dbReference type="PROSITE" id="PS00108">
    <property type="entry name" value="PROTEIN_KINASE_ST"/>
    <property type="match status" value="1"/>
</dbReference>
<keyword evidence="7 12" id="KW-0067">ATP-binding</keyword>
<dbReference type="PROSITE" id="PS51910">
    <property type="entry name" value="GH18_2"/>
    <property type="match status" value="1"/>
</dbReference>
<dbReference type="CDD" id="cd02879">
    <property type="entry name" value="GH18_plant_chitinase_class_V"/>
    <property type="match status" value="1"/>
</dbReference>
<dbReference type="PANTHER" id="PTHR27002:SF559">
    <property type="entry name" value="CYSTEINE-RICH RLK (RECEPTOR-LIKE KINASE) PROTEIN"/>
    <property type="match status" value="1"/>
</dbReference>
<dbReference type="FunFam" id="1.10.510.10:FF:001964">
    <property type="entry name" value="Uncharacterized protein"/>
    <property type="match status" value="1"/>
</dbReference>
<dbReference type="EC" id="2.7.11.1" evidence="1"/>
<dbReference type="Pfam" id="PF00704">
    <property type="entry name" value="Glyco_hydro_18"/>
    <property type="match status" value="1"/>
</dbReference>
<evidence type="ECO:0000256" key="5">
    <source>
        <dbReference type="ARBA" id="ARBA00022741"/>
    </source>
</evidence>
<dbReference type="GO" id="GO:0005975">
    <property type="term" value="P:carbohydrate metabolic process"/>
    <property type="evidence" value="ECO:0007669"/>
    <property type="project" value="InterPro"/>
</dbReference>
<evidence type="ECO:0000313" key="18">
    <source>
        <dbReference type="Proteomes" id="UP000811609"/>
    </source>
</evidence>
<gene>
    <name evidence="17" type="ORF">CIPAW_15G171900</name>
</gene>
<evidence type="ECO:0000256" key="6">
    <source>
        <dbReference type="ARBA" id="ARBA00022777"/>
    </source>
</evidence>
<dbReference type="InterPro" id="IPR001223">
    <property type="entry name" value="Glyco_hydro18_cat"/>
</dbReference>
<organism evidence="17 18">
    <name type="scientific">Carya illinoinensis</name>
    <name type="common">Pecan</name>
    <dbReference type="NCBI Taxonomy" id="32201"/>
    <lineage>
        <taxon>Eukaryota</taxon>
        <taxon>Viridiplantae</taxon>
        <taxon>Streptophyta</taxon>
        <taxon>Embryophyta</taxon>
        <taxon>Tracheophyta</taxon>
        <taxon>Spermatophyta</taxon>
        <taxon>Magnoliopsida</taxon>
        <taxon>eudicotyledons</taxon>
        <taxon>Gunneridae</taxon>
        <taxon>Pentapetalae</taxon>
        <taxon>rosids</taxon>
        <taxon>fabids</taxon>
        <taxon>Fagales</taxon>
        <taxon>Juglandaceae</taxon>
        <taxon>Carya</taxon>
    </lineage>
</organism>
<feature type="binding site" evidence="12">
    <location>
        <position position="488"/>
    </location>
    <ligand>
        <name>ATP</name>
        <dbReference type="ChEBI" id="CHEBI:30616"/>
    </ligand>
</feature>
<feature type="domain" description="Protein kinase" evidence="15">
    <location>
        <begin position="460"/>
        <end position="731"/>
    </location>
</feature>
<keyword evidence="18" id="KW-1185">Reference proteome</keyword>
<dbReference type="PANTHER" id="PTHR27002">
    <property type="entry name" value="RECEPTOR-LIKE SERINE/THREONINE-PROTEIN KINASE SD1-8"/>
    <property type="match status" value="1"/>
</dbReference>
<evidence type="ECO:0000256" key="4">
    <source>
        <dbReference type="ARBA" id="ARBA00022729"/>
    </source>
</evidence>
<comment type="catalytic activity">
    <reaction evidence="10">
        <text>L-threonyl-[protein] + ATP = O-phospho-L-threonyl-[protein] + ADP + H(+)</text>
        <dbReference type="Rhea" id="RHEA:46608"/>
        <dbReference type="Rhea" id="RHEA-COMP:11060"/>
        <dbReference type="Rhea" id="RHEA-COMP:11605"/>
        <dbReference type="ChEBI" id="CHEBI:15378"/>
        <dbReference type="ChEBI" id="CHEBI:30013"/>
        <dbReference type="ChEBI" id="CHEBI:30616"/>
        <dbReference type="ChEBI" id="CHEBI:61977"/>
        <dbReference type="ChEBI" id="CHEBI:456216"/>
        <dbReference type="EC" id="2.7.11.1"/>
    </reaction>
</comment>
<feature type="signal peptide" evidence="14">
    <location>
        <begin position="1"/>
        <end position="23"/>
    </location>
</feature>
<dbReference type="GO" id="GO:0004674">
    <property type="term" value="F:protein serine/threonine kinase activity"/>
    <property type="evidence" value="ECO:0007669"/>
    <property type="project" value="UniProtKB-KW"/>
</dbReference>
<sequence>MASVSIILLLTVFVTLHLSRSNAQTWIKAGYWYAGSENPIPDINSALFTHLICAFADVNSSNYQLSIPSANQQYFSNFTNIVKRKNPSIVTILSIWNGQAPTAQSILGDKVNTSVLLSSMLNQSSHRKSFIESSIRTARQHGFQGIDLFWLWPNTASDITNMGVLLDEWRAEVNSEARNTGQAQLILMMALRYLPTFEFGTYPIDSIRRNMDWAHVIAYDYHLPTKEKFTHAHAALYDPSSHVNTDYGIRDWLAKGFPANKLLLGLPYHGYAWALVNPKENAIGAPSSGKAETADGSMSYSYIKGYIQSYGATPIFNATYVVNYCIIGSTWINFDDVEAIRTKIAYAKEKKLLGYNVFLVSNDDNWVLSRAAQEEENGHGNKRKLLLTVLLPVALIIILLAFMVCYLQSRVLEPKGKFLFGRRGLSGPITNPSAAENPDGSVPHLQAFSLSSITEATNNFSIANKIGEGGFGSVYKGMLPRGQEIAVKRLSKTSTQGHEEFTNEVTLTARLQHVNLVRVIGFCIKNEEKMIIYEYMPNKSLNFYLFDPTGRSILDWRKRVQIIEGIIQGLLYLQEYSNFTIIHRDLKGSNILLDKDMNPKISDFGMAKLFGKDEHEANTDRIVGTYGYVPPEYVRKGTYSMKYDVYSFGVLLLQIISGKRNDCYYGVNETLNLLEYAYELWREGEGMRFIDPSLDDSSSPCKLVRCLQLALLCVQENPVDRPTMLEVYSMLKNENGPIATPQKPAFSIKTDESMASSSTSQQRSCSAASSLISQIIAR</sequence>
<dbReference type="InterPro" id="IPR008271">
    <property type="entry name" value="Ser/Thr_kinase_AS"/>
</dbReference>
<dbReference type="EMBL" id="CM031823">
    <property type="protein sequence ID" value="KAG6628032.1"/>
    <property type="molecule type" value="Genomic_DNA"/>
</dbReference>